<dbReference type="EMBL" id="WNYA01024264">
    <property type="protein sequence ID" value="KAG8538063.1"/>
    <property type="molecule type" value="Genomic_DNA"/>
</dbReference>
<accession>A0AAV6YWD4</accession>
<evidence type="ECO:0000313" key="2">
    <source>
        <dbReference type="Proteomes" id="UP000824782"/>
    </source>
</evidence>
<comment type="caution">
    <text evidence="1">The sequence shown here is derived from an EMBL/GenBank/DDBJ whole genome shotgun (WGS) entry which is preliminary data.</text>
</comment>
<gene>
    <name evidence="1" type="ORF">GDO81_023364</name>
</gene>
<dbReference type="Proteomes" id="UP000824782">
    <property type="component" value="Unassembled WGS sequence"/>
</dbReference>
<proteinExistence type="predicted"/>
<keyword evidence="2" id="KW-1185">Reference proteome</keyword>
<protein>
    <submittedName>
        <fullName evidence="1">Uncharacterized protein</fullName>
    </submittedName>
</protein>
<sequence>MSAGAAHTLAMCNTLADARRRSACEYVPQHVTTAHRGHCSGRSCLARQELSVLYDARSVVQSLVLHSVQCKLRGNWRSSHHLTKGR</sequence>
<evidence type="ECO:0000313" key="1">
    <source>
        <dbReference type="EMBL" id="KAG8538063.1"/>
    </source>
</evidence>
<dbReference type="AlphaFoldDB" id="A0AAV6YWD4"/>
<organism evidence="1 2">
    <name type="scientific">Engystomops pustulosus</name>
    <name type="common">Tungara frog</name>
    <name type="synonym">Physalaemus pustulosus</name>
    <dbReference type="NCBI Taxonomy" id="76066"/>
    <lineage>
        <taxon>Eukaryota</taxon>
        <taxon>Metazoa</taxon>
        <taxon>Chordata</taxon>
        <taxon>Craniata</taxon>
        <taxon>Vertebrata</taxon>
        <taxon>Euteleostomi</taxon>
        <taxon>Amphibia</taxon>
        <taxon>Batrachia</taxon>
        <taxon>Anura</taxon>
        <taxon>Neobatrachia</taxon>
        <taxon>Hyloidea</taxon>
        <taxon>Leptodactylidae</taxon>
        <taxon>Leiuperinae</taxon>
        <taxon>Engystomops</taxon>
    </lineage>
</organism>
<reference evidence="1" key="1">
    <citation type="thesis" date="2020" institute="ProQuest LLC" country="789 East Eisenhower Parkway, Ann Arbor, MI, USA">
        <title>Comparative Genomics and Chromosome Evolution.</title>
        <authorList>
            <person name="Mudd A.B."/>
        </authorList>
    </citation>
    <scope>NUCLEOTIDE SEQUENCE</scope>
    <source>
        <strain evidence="1">237g6f4</strain>
        <tissue evidence="1">Blood</tissue>
    </source>
</reference>
<name>A0AAV6YWD4_ENGPU</name>